<proteinExistence type="predicted"/>
<evidence type="ECO:0008006" key="3">
    <source>
        <dbReference type="Google" id="ProtNLM"/>
    </source>
</evidence>
<protein>
    <recommendedName>
        <fullName evidence="3">AAA family ATPase</fullName>
    </recommendedName>
</protein>
<name>A0A6N6VRZ3_9BACT</name>
<comment type="caution">
    <text evidence="1">The sequence shown here is derived from an EMBL/GenBank/DDBJ whole genome shotgun (WGS) entry which is preliminary data.</text>
</comment>
<dbReference type="OrthoDB" id="5294440at2"/>
<sequence>MRIIFISGDGHGAGKTYLAKKIASNKQQIFSIANTIRKELAIEYPNYDWYNKSPSFKDNTILKENGKTIHQMLDDKGNEKKSVNNLYWAQQIVDLLKYNRDSLKLDIAVIDDVRFVDEYQYIRKQFEHEHITHFHIINPSAKAEPMYENDELKALADYHLISKPVINSMKQK</sequence>
<dbReference type="RefSeq" id="WP_153420284.1">
    <property type="nucleotide sequence ID" value="NZ_WFLM01000003.1"/>
</dbReference>
<dbReference type="Gene3D" id="3.40.50.300">
    <property type="entry name" value="P-loop containing nucleotide triphosphate hydrolases"/>
    <property type="match status" value="1"/>
</dbReference>
<gene>
    <name evidence="1" type="ORF">GCL60_08500</name>
</gene>
<dbReference type="AlphaFoldDB" id="A0A6N6VRZ3"/>
<evidence type="ECO:0000313" key="1">
    <source>
        <dbReference type="EMBL" id="KAB8038887.1"/>
    </source>
</evidence>
<dbReference type="SUPFAM" id="SSF52540">
    <property type="entry name" value="P-loop containing nucleoside triphosphate hydrolases"/>
    <property type="match status" value="1"/>
</dbReference>
<dbReference type="Proteomes" id="UP000437748">
    <property type="component" value="Unassembled WGS sequence"/>
</dbReference>
<accession>A0A6N6VRZ3</accession>
<keyword evidence="2" id="KW-1185">Reference proteome</keyword>
<reference evidence="1 2" key="1">
    <citation type="submission" date="2019-10" db="EMBL/GenBank/DDBJ databases">
        <title>New species of Slilvanegrellaceae.</title>
        <authorList>
            <person name="Pitt A."/>
            <person name="Hahn M.W."/>
        </authorList>
    </citation>
    <scope>NUCLEOTIDE SEQUENCE [LARGE SCALE GENOMIC DNA]</scope>
    <source>
        <strain evidence="1 2">SP-Ram-0.45-NSY-1</strain>
    </source>
</reference>
<dbReference type="InterPro" id="IPR027417">
    <property type="entry name" value="P-loop_NTPase"/>
</dbReference>
<dbReference type="EMBL" id="WFLM01000003">
    <property type="protein sequence ID" value="KAB8038887.1"/>
    <property type="molecule type" value="Genomic_DNA"/>
</dbReference>
<organism evidence="1 2">
    <name type="scientific">Silvanigrella paludirubra</name>
    <dbReference type="NCBI Taxonomy" id="2499159"/>
    <lineage>
        <taxon>Bacteria</taxon>
        <taxon>Pseudomonadati</taxon>
        <taxon>Bdellovibrionota</taxon>
        <taxon>Oligoflexia</taxon>
        <taxon>Silvanigrellales</taxon>
        <taxon>Silvanigrellaceae</taxon>
        <taxon>Silvanigrella</taxon>
    </lineage>
</organism>
<evidence type="ECO:0000313" key="2">
    <source>
        <dbReference type="Proteomes" id="UP000437748"/>
    </source>
</evidence>